<keyword evidence="2" id="KW-1185">Reference proteome</keyword>
<dbReference type="InterPro" id="IPR009003">
    <property type="entry name" value="Peptidase_S1_PA"/>
</dbReference>
<gene>
    <name evidence="1" type="ORF">PVAP13_5KG085600</name>
</gene>
<evidence type="ECO:0000313" key="1">
    <source>
        <dbReference type="EMBL" id="KAG2595600.1"/>
    </source>
</evidence>
<name>A0A8T0SBI2_PANVG</name>
<reference evidence="1" key="1">
    <citation type="submission" date="2020-05" db="EMBL/GenBank/DDBJ databases">
        <title>WGS assembly of Panicum virgatum.</title>
        <authorList>
            <person name="Lovell J.T."/>
            <person name="Jenkins J."/>
            <person name="Shu S."/>
            <person name="Juenger T.E."/>
            <person name="Schmutz J."/>
        </authorList>
    </citation>
    <scope>NUCLEOTIDE SEQUENCE</scope>
    <source>
        <strain evidence="1">AP13</strain>
    </source>
</reference>
<dbReference type="PANTHER" id="PTHR18868">
    <property type="entry name" value="OS07G0665300 PROTEIN-RELATED"/>
    <property type="match status" value="1"/>
</dbReference>
<comment type="caution">
    <text evidence="1">The sequence shown here is derived from an EMBL/GenBank/DDBJ whole genome shotgun (WGS) entry which is preliminary data.</text>
</comment>
<dbReference type="EMBL" id="CM029045">
    <property type="protein sequence ID" value="KAG2595600.1"/>
    <property type="molecule type" value="Genomic_DNA"/>
</dbReference>
<protein>
    <submittedName>
        <fullName evidence="1">Uncharacterized protein</fullName>
    </submittedName>
</protein>
<proteinExistence type="predicted"/>
<dbReference type="SUPFAM" id="SSF50494">
    <property type="entry name" value="Trypsin-like serine proteases"/>
    <property type="match status" value="1"/>
</dbReference>
<dbReference type="Proteomes" id="UP000823388">
    <property type="component" value="Chromosome 5K"/>
</dbReference>
<organism evidence="1 2">
    <name type="scientific">Panicum virgatum</name>
    <name type="common">Blackwell switchgrass</name>
    <dbReference type="NCBI Taxonomy" id="38727"/>
    <lineage>
        <taxon>Eukaryota</taxon>
        <taxon>Viridiplantae</taxon>
        <taxon>Streptophyta</taxon>
        <taxon>Embryophyta</taxon>
        <taxon>Tracheophyta</taxon>
        <taxon>Spermatophyta</taxon>
        <taxon>Magnoliopsida</taxon>
        <taxon>Liliopsida</taxon>
        <taxon>Poales</taxon>
        <taxon>Poaceae</taxon>
        <taxon>PACMAD clade</taxon>
        <taxon>Panicoideae</taxon>
        <taxon>Panicodae</taxon>
        <taxon>Paniceae</taxon>
        <taxon>Panicinae</taxon>
        <taxon>Panicum</taxon>
        <taxon>Panicum sect. Hiantes</taxon>
    </lineage>
</organism>
<sequence>MKSCFVCCISLFSTTDLESWRFKFLMSRCFGNHVALSLLAISLKKSGSSGITRTRTRIFGYPKCRVSIIRCKFRVIIIKTRNFKNPKNPTRNFRVTRMPTHSSGVPVDRKSSHIKVLTSAKLATTLEDKRKPGCSMTIHVRDVSNNIARGFLQHYDLDLGIAFVKVVKFLDVSVVHLRHGMEFLPHGNLVVIQLIDSGALTPLVLSKDSSASEDGKELCKSLKAGYGALLFDGDGNFAGMNLLLDTGSWSCVQMSVIIEQLEQFEKRIKLQMARRADRLRRKAPCTRDGRRRNGKHYSINPKAIELTAQDPLEDVDSLGYPMQPETAMEGGMVLVNTFEENFGDLFDSGEGVWSELSKTVAENLSRSVVSLASYHDDFTVTCMVIDWKGCNTILTSASLVRNRFDETKIDEDLKIDVLLPNKLHTEGTLEHYNLHYNVAIVSFKGFGDHSPANINVCGALRFPQVVAVGCCFEIKHVNGHKRETHWLAEQI</sequence>
<dbReference type="AlphaFoldDB" id="A0A8T0SBI2"/>
<evidence type="ECO:0000313" key="2">
    <source>
        <dbReference type="Proteomes" id="UP000823388"/>
    </source>
</evidence>
<accession>A0A8T0SBI2</accession>